<dbReference type="InterPro" id="IPR036615">
    <property type="entry name" value="Mur_ligase_C_dom_sf"/>
</dbReference>
<evidence type="ECO:0000256" key="2">
    <source>
        <dbReference type="ARBA" id="ARBA00002714"/>
    </source>
</evidence>
<dbReference type="GO" id="GO:0046872">
    <property type="term" value="F:metal ion binding"/>
    <property type="evidence" value="ECO:0007669"/>
    <property type="project" value="UniProtKB-KW"/>
</dbReference>
<evidence type="ECO:0000256" key="3">
    <source>
        <dbReference type="ARBA" id="ARBA00004799"/>
    </source>
</evidence>
<reference evidence="26 27" key="1">
    <citation type="journal article" date="2011" name="Front. Microbiol.">
        <title>Genomic signatures of strain selection and enhancement in Bacillus atrophaeus var. globigii, a historical biowarfare simulant.</title>
        <authorList>
            <person name="Gibbons H.S."/>
            <person name="Broomall S.M."/>
            <person name="McNew L.A."/>
            <person name="Daligault H."/>
            <person name="Chapman C."/>
            <person name="Bruce D."/>
            <person name="Karavis M."/>
            <person name="Krepps M."/>
            <person name="McGregor P.A."/>
            <person name="Hong C."/>
            <person name="Park K.H."/>
            <person name="Akmal A."/>
            <person name="Feldman A."/>
            <person name="Lin J.S."/>
            <person name="Chang W.E."/>
            <person name="Higgs B.W."/>
            <person name="Demirev P."/>
            <person name="Lindquist J."/>
            <person name="Liem A."/>
            <person name="Fochler E."/>
            <person name="Read T.D."/>
            <person name="Tapia R."/>
            <person name="Johnson S."/>
            <person name="Bishop-Lilly K.A."/>
            <person name="Detter C."/>
            <person name="Han C."/>
            <person name="Sozhamannan S."/>
            <person name="Rosenzweig C.N."/>
            <person name="Skowronski E.W."/>
        </authorList>
    </citation>
    <scope>NUCLEOTIDE SEQUENCE [LARGE SCALE GENOMIC DNA]</scope>
    <source>
        <strain evidence="26 27">CL-SP19</strain>
    </source>
</reference>
<dbReference type="RefSeq" id="WP_126783423.1">
    <property type="nucleotide sequence ID" value="NZ_PIQF01000001.1"/>
</dbReference>
<comment type="pathway">
    <text evidence="3">Cofactor biosynthesis; tetrahydrofolate biosynthesis; 7,8-dihydrofolate from 2-amino-4-hydroxy-6-hydroxymethyl-7,8-dihydropteridine diphosphate and 4-aminobenzoate: step 2/2.</text>
</comment>
<keyword evidence="14" id="KW-0460">Magnesium</keyword>
<dbReference type="OrthoDB" id="9809356at2"/>
<dbReference type="Gene3D" id="3.90.190.20">
    <property type="entry name" value="Mur ligase, C-terminal domain"/>
    <property type="match status" value="1"/>
</dbReference>
<evidence type="ECO:0000256" key="15">
    <source>
        <dbReference type="ARBA" id="ARBA00022909"/>
    </source>
</evidence>
<comment type="cofactor">
    <cofactor evidence="1">
        <name>Mg(2+)</name>
        <dbReference type="ChEBI" id="CHEBI:18420"/>
    </cofactor>
</comment>
<dbReference type="Gene3D" id="3.40.1190.10">
    <property type="entry name" value="Mur-like, catalytic domain"/>
    <property type="match status" value="1"/>
</dbReference>
<protein>
    <recommendedName>
        <fullName evidence="9">Dihydrofolate synthase/folylpolyglutamate synthase</fullName>
        <ecNumber evidence="7">6.3.2.12</ecNumber>
        <ecNumber evidence="8">6.3.2.17</ecNumber>
    </recommendedName>
    <alternativeName>
        <fullName evidence="18">Folylpoly-gamma-glutamate synthetase-dihydrofolate synthetase</fullName>
    </alternativeName>
    <alternativeName>
        <fullName evidence="16">Folylpolyglutamate synthetase</fullName>
    </alternativeName>
    <alternativeName>
        <fullName evidence="17">Tetrahydrofolylpolyglutamate synthase</fullName>
    </alternativeName>
</protein>
<dbReference type="SUPFAM" id="SSF53623">
    <property type="entry name" value="MurD-like peptide ligases, catalytic domain"/>
    <property type="match status" value="1"/>
</dbReference>
<dbReference type="FunFam" id="3.40.1190.10:FF:000004">
    <property type="entry name" value="Dihydrofolate synthase/folylpolyglutamate synthase"/>
    <property type="match status" value="1"/>
</dbReference>
<feature type="domain" description="Mur ligase central" evidence="25">
    <location>
        <begin position="60"/>
        <end position="198"/>
    </location>
</feature>
<dbReference type="PANTHER" id="PTHR11136:SF0">
    <property type="entry name" value="DIHYDROFOLATE SYNTHETASE-RELATED"/>
    <property type="match status" value="1"/>
</dbReference>
<evidence type="ECO:0000256" key="1">
    <source>
        <dbReference type="ARBA" id="ARBA00001946"/>
    </source>
</evidence>
<dbReference type="GO" id="GO:0046656">
    <property type="term" value="P:folic acid biosynthetic process"/>
    <property type="evidence" value="ECO:0007669"/>
    <property type="project" value="UniProtKB-KW"/>
</dbReference>
<dbReference type="Pfam" id="PF02875">
    <property type="entry name" value="Mur_ligase_C"/>
    <property type="match status" value="1"/>
</dbReference>
<evidence type="ECO:0000256" key="10">
    <source>
        <dbReference type="ARBA" id="ARBA00022598"/>
    </source>
</evidence>
<dbReference type="AlphaFoldDB" id="A0A432ZGQ3"/>
<keyword evidence="12 23" id="KW-0547">Nucleotide-binding</keyword>
<dbReference type="Proteomes" id="UP000287908">
    <property type="component" value="Unassembled WGS sequence"/>
</dbReference>
<dbReference type="GO" id="GO:0005737">
    <property type="term" value="C:cytoplasm"/>
    <property type="evidence" value="ECO:0007669"/>
    <property type="project" value="TreeGrafter"/>
</dbReference>
<gene>
    <name evidence="26" type="ORF">CWI81_01250</name>
</gene>
<keyword evidence="10 23" id="KW-0436">Ligase</keyword>
<sequence length="434" mass="47643">MTGETDLVSCIVPDNKSPLNEWLAYLEQTHPNEIELGLERVDQVLQRAGLQRPARFVITVAGTNGKGSTVAYLDTILRASGYKVGVYTSPHLVHYNERVSINGEWLSDADHVQAFAAIEQYRQQTSLTYFEFGTLAAFWLMKQQPLDVAILEVGLGGRLDAVNVVDPDIAVITSIGIDHTQFLGDNRELIGREKAGIARSDTPLICGDSNPPKSIRQYATDINAILHQVGNGFSFNEQPKEWHYRGIESNLLQLPLPRLPLMNAATALAALECLPLAVSADAIKLGLRNAELAGRMQQRHHQGCDILLDVAHNAHAAGYLVKVLKKLAKQRPVYAVVGMLKDKDHNAVFETLNGVIDHWYLGTLTESRGNTATVLAAAPALNDKQQLVDCYDTIESAFESALTAAQNSSDDEKPLVFVFGSFYTVGSVNHYLRS</sequence>
<name>A0A432ZGQ3_9GAMM</name>
<keyword evidence="13 23" id="KW-0067">ATP-binding</keyword>
<dbReference type="GO" id="GO:0005524">
    <property type="term" value="F:ATP binding"/>
    <property type="evidence" value="ECO:0007669"/>
    <property type="project" value="UniProtKB-KW"/>
</dbReference>
<dbReference type="InterPro" id="IPR013221">
    <property type="entry name" value="Mur_ligase_cen"/>
</dbReference>
<evidence type="ECO:0000256" key="11">
    <source>
        <dbReference type="ARBA" id="ARBA00022723"/>
    </source>
</evidence>
<dbReference type="SUPFAM" id="SSF53244">
    <property type="entry name" value="MurD-like peptide ligases, peptide-binding domain"/>
    <property type="match status" value="1"/>
</dbReference>
<feature type="domain" description="Mur ligase C-terminal" evidence="24">
    <location>
        <begin position="294"/>
        <end position="421"/>
    </location>
</feature>
<evidence type="ECO:0000256" key="7">
    <source>
        <dbReference type="ARBA" id="ARBA00013023"/>
    </source>
</evidence>
<comment type="catalytic activity">
    <reaction evidence="19">
        <text>(6S)-5,6,7,8-tetrahydrofolyl-(gamma-L-Glu)(n) + L-glutamate + ATP = (6S)-5,6,7,8-tetrahydrofolyl-(gamma-L-Glu)(n+1) + ADP + phosphate + H(+)</text>
        <dbReference type="Rhea" id="RHEA:10580"/>
        <dbReference type="Rhea" id="RHEA-COMP:14738"/>
        <dbReference type="Rhea" id="RHEA-COMP:14740"/>
        <dbReference type="ChEBI" id="CHEBI:15378"/>
        <dbReference type="ChEBI" id="CHEBI:29985"/>
        <dbReference type="ChEBI" id="CHEBI:30616"/>
        <dbReference type="ChEBI" id="CHEBI:43474"/>
        <dbReference type="ChEBI" id="CHEBI:141005"/>
        <dbReference type="ChEBI" id="CHEBI:456216"/>
        <dbReference type="EC" id="6.3.2.17"/>
    </reaction>
</comment>
<dbReference type="UniPathway" id="UPA00077">
    <property type="reaction ID" value="UER00157"/>
</dbReference>
<evidence type="ECO:0000256" key="21">
    <source>
        <dbReference type="ARBA" id="ARBA00049035"/>
    </source>
</evidence>
<evidence type="ECO:0000256" key="4">
    <source>
        <dbReference type="ARBA" id="ARBA00005150"/>
    </source>
</evidence>
<dbReference type="GO" id="GO:0046654">
    <property type="term" value="P:tetrahydrofolate biosynthetic process"/>
    <property type="evidence" value="ECO:0007669"/>
    <property type="project" value="UniProtKB-UniPathway"/>
</dbReference>
<evidence type="ECO:0000256" key="12">
    <source>
        <dbReference type="ARBA" id="ARBA00022741"/>
    </source>
</evidence>
<evidence type="ECO:0000256" key="14">
    <source>
        <dbReference type="ARBA" id="ARBA00022842"/>
    </source>
</evidence>
<evidence type="ECO:0000256" key="6">
    <source>
        <dbReference type="ARBA" id="ARBA00011245"/>
    </source>
</evidence>
<evidence type="ECO:0000256" key="16">
    <source>
        <dbReference type="ARBA" id="ARBA00030048"/>
    </source>
</evidence>
<dbReference type="Pfam" id="PF08245">
    <property type="entry name" value="Mur_ligase_M"/>
    <property type="match status" value="1"/>
</dbReference>
<dbReference type="GO" id="GO:0008841">
    <property type="term" value="F:dihydrofolate synthase activity"/>
    <property type="evidence" value="ECO:0007669"/>
    <property type="project" value="UniProtKB-EC"/>
</dbReference>
<comment type="catalytic activity">
    <reaction evidence="22">
        <text>7,8-dihydropteroate + L-glutamate + ATP = 7,8-dihydrofolate + ADP + phosphate + H(+)</text>
        <dbReference type="Rhea" id="RHEA:23584"/>
        <dbReference type="ChEBI" id="CHEBI:15378"/>
        <dbReference type="ChEBI" id="CHEBI:17839"/>
        <dbReference type="ChEBI" id="CHEBI:29985"/>
        <dbReference type="ChEBI" id="CHEBI:30616"/>
        <dbReference type="ChEBI" id="CHEBI:43474"/>
        <dbReference type="ChEBI" id="CHEBI:57451"/>
        <dbReference type="ChEBI" id="CHEBI:456216"/>
        <dbReference type="EC" id="6.3.2.12"/>
    </reaction>
</comment>
<dbReference type="InterPro" id="IPR001645">
    <property type="entry name" value="Folylpolyglutamate_synth"/>
</dbReference>
<dbReference type="GO" id="GO:0004326">
    <property type="term" value="F:tetrahydrofolylpolyglutamate synthase activity"/>
    <property type="evidence" value="ECO:0007669"/>
    <property type="project" value="UniProtKB-EC"/>
</dbReference>
<evidence type="ECO:0000259" key="25">
    <source>
        <dbReference type="Pfam" id="PF08245"/>
    </source>
</evidence>
<comment type="caution">
    <text evidence="26">The sequence shown here is derived from an EMBL/GenBank/DDBJ whole genome shotgun (WGS) entry which is preliminary data.</text>
</comment>
<comment type="pathway">
    <text evidence="4">Cofactor biosynthesis; tetrahydrofolylpolyglutamate biosynthesis.</text>
</comment>
<comment type="catalytic activity">
    <reaction evidence="20">
        <text>10-formyltetrahydrofolyl-(gamma-L-Glu)(n) + L-glutamate + ATP = 10-formyltetrahydrofolyl-(gamma-L-Glu)(n+1) + ADP + phosphate + H(+)</text>
        <dbReference type="Rhea" id="RHEA:51904"/>
        <dbReference type="Rhea" id="RHEA-COMP:13088"/>
        <dbReference type="Rhea" id="RHEA-COMP:14300"/>
        <dbReference type="ChEBI" id="CHEBI:15378"/>
        <dbReference type="ChEBI" id="CHEBI:29985"/>
        <dbReference type="ChEBI" id="CHEBI:30616"/>
        <dbReference type="ChEBI" id="CHEBI:43474"/>
        <dbReference type="ChEBI" id="CHEBI:134413"/>
        <dbReference type="ChEBI" id="CHEBI:456216"/>
        <dbReference type="EC" id="6.3.2.17"/>
    </reaction>
</comment>
<evidence type="ECO:0000313" key="27">
    <source>
        <dbReference type="Proteomes" id="UP000287908"/>
    </source>
</evidence>
<dbReference type="NCBIfam" id="TIGR01499">
    <property type="entry name" value="folC"/>
    <property type="match status" value="1"/>
</dbReference>
<dbReference type="InterPro" id="IPR036565">
    <property type="entry name" value="Mur-like_cat_sf"/>
</dbReference>
<comment type="similarity">
    <text evidence="5 23">Belongs to the folylpolyglutamate synthase family.</text>
</comment>
<dbReference type="PROSITE" id="PS01011">
    <property type="entry name" value="FOLYLPOLYGLU_SYNT_1"/>
    <property type="match status" value="1"/>
</dbReference>
<keyword evidence="27" id="KW-1185">Reference proteome</keyword>
<proteinExistence type="inferred from homology"/>
<evidence type="ECO:0000256" key="5">
    <source>
        <dbReference type="ARBA" id="ARBA00008276"/>
    </source>
</evidence>
<evidence type="ECO:0000256" key="19">
    <source>
        <dbReference type="ARBA" id="ARBA00047493"/>
    </source>
</evidence>
<comment type="function">
    <text evidence="2">Functions in two distinct reactions of the de novo folate biosynthetic pathway. Catalyzes the addition of a glutamate residue to dihydropteroate (7,8-dihydropteroate or H2Pte) to form dihydrofolate (7,8-dihydrofolate monoglutamate or H2Pte-Glu). Also catalyzes successive additions of L-glutamate to tetrahydrofolate or 10-formyltetrahydrofolate or 5,10-methylenetetrahydrofolate, leading to folylpolyglutamate derivatives.</text>
</comment>
<evidence type="ECO:0000256" key="17">
    <source>
        <dbReference type="ARBA" id="ARBA00030592"/>
    </source>
</evidence>
<comment type="catalytic activity">
    <reaction evidence="21">
        <text>(6R)-5,10-methylenetetrahydrofolyl-(gamma-L-Glu)(n) + L-glutamate + ATP = (6R)-5,10-methylenetetrahydrofolyl-(gamma-L-Glu)(n+1) + ADP + phosphate + H(+)</text>
        <dbReference type="Rhea" id="RHEA:51912"/>
        <dbReference type="Rhea" id="RHEA-COMP:13257"/>
        <dbReference type="Rhea" id="RHEA-COMP:13258"/>
        <dbReference type="ChEBI" id="CHEBI:15378"/>
        <dbReference type="ChEBI" id="CHEBI:29985"/>
        <dbReference type="ChEBI" id="CHEBI:30616"/>
        <dbReference type="ChEBI" id="CHEBI:43474"/>
        <dbReference type="ChEBI" id="CHEBI:136572"/>
        <dbReference type="ChEBI" id="CHEBI:456216"/>
        <dbReference type="EC" id="6.3.2.17"/>
    </reaction>
</comment>
<evidence type="ECO:0000259" key="24">
    <source>
        <dbReference type="Pfam" id="PF02875"/>
    </source>
</evidence>
<organism evidence="26 27">
    <name type="scientific">Idiomarina seosinensis</name>
    <dbReference type="NCBI Taxonomy" id="281739"/>
    <lineage>
        <taxon>Bacteria</taxon>
        <taxon>Pseudomonadati</taxon>
        <taxon>Pseudomonadota</taxon>
        <taxon>Gammaproteobacteria</taxon>
        <taxon>Alteromonadales</taxon>
        <taxon>Idiomarinaceae</taxon>
        <taxon>Idiomarina</taxon>
    </lineage>
</organism>
<dbReference type="PIRSF" id="PIRSF001563">
    <property type="entry name" value="Folylpolyglu_synth"/>
    <property type="match status" value="1"/>
</dbReference>
<comment type="subunit">
    <text evidence="6">Monomer.</text>
</comment>
<evidence type="ECO:0000256" key="9">
    <source>
        <dbReference type="ARBA" id="ARBA00019357"/>
    </source>
</evidence>
<accession>A0A432ZGQ3</accession>
<keyword evidence="15" id="KW-0289">Folate biosynthesis</keyword>
<dbReference type="InterPro" id="IPR004101">
    <property type="entry name" value="Mur_ligase_C"/>
</dbReference>
<keyword evidence="11" id="KW-0479">Metal-binding</keyword>
<dbReference type="EC" id="6.3.2.17" evidence="8"/>
<evidence type="ECO:0000256" key="8">
    <source>
        <dbReference type="ARBA" id="ARBA00013025"/>
    </source>
</evidence>
<evidence type="ECO:0000313" key="26">
    <source>
        <dbReference type="EMBL" id="RUO77156.1"/>
    </source>
</evidence>
<dbReference type="NCBIfam" id="NF008101">
    <property type="entry name" value="PRK10846.1"/>
    <property type="match status" value="1"/>
</dbReference>
<evidence type="ECO:0000256" key="18">
    <source>
        <dbReference type="ARBA" id="ARBA00032510"/>
    </source>
</evidence>
<evidence type="ECO:0000256" key="23">
    <source>
        <dbReference type="PIRNR" id="PIRNR001563"/>
    </source>
</evidence>
<dbReference type="EMBL" id="PIQF01000001">
    <property type="protein sequence ID" value="RUO77156.1"/>
    <property type="molecule type" value="Genomic_DNA"/>
</dbReference>
<dbReference type="EC" id="6.3.2.12" evidence="7"/>
<dbReference type="PANTHER" id="PTHR11136">
    <property type="entry name" value="FOLYLPOLYGLUTAMATE SYNTHASE-RELATED"/>
    <property type="match status" value="1"/>
</dbReference>
<evidence type="ECO:0000256" key="22">
    <source>
        <dbReference type="ARBA" id="ARBA00049161"/>
    </source>
</evidence>
<evidence type="ECO:0000256" key="20">
    <source>
        <dbReference type="ARBA" id="ARBA00047808"/>
    </source>
</evidence>
<dbReference type="InterPro" id="IPR018109">
    <property type="entry name" value="Folylpolyglutamate_synth_CS"/>
</dbReference>
<evidence type="ECO:0000256" key="13">
    <source>
        <dbReference type="ARBA" id="ARBA00022840"/>
    </source>
</evidence>